<dbReference type="Proteomes" id="UP000694548">
    <property type="component" value="Chromosome sgr02"/>
</dbReference>
<feature type="region of interest" description="Disordered" evidence="1">
    <location>
        <begin position="1"/>
        <end position="35"/>
    </location>
</feature>
<sequence length="147" mass="16190">MSECAARQSQISQDSYHDKHRDHPEDGKHPDMYSKGHPYPSYPSYIMMSNMNSDSYMNNGSMSPPMPRTVSTSSSTLLMPTRGGACSTYLPSNCINFRPAAGLSSCWLLVSVPFANFASKRQTRDAEITSSCAVHPNPGWSLSLCLM</sequence>
<evidence type="ECO:0000259" key="2">
    <source>
        <dbReference type="Pfam" id="PF08347"/>
    </source>
</evidence>
<reference evidence="3" key="3">
    <citation type="submission" date="2025-09" db="UniProtKB">
        <authorList>
            <consortium name="Ensembl"/>
        </authorList>
    </citation>
    <scope>IDENTIFICATION</scope>
</reference>
<keyword evidence="4" id="KW-1185">Reference proteome</keyword>
<feature type="compositionally biased region" description="Basic and acidic residues" evidence="1">
    <location>
        <begin position="15"/>
        <end position="34"/>
    </location>
</feature>
<accession>A0A8C6LB36</accession>
<name>A0A8C6LB36_NOTFU</name>
<evidence type="ECO:0000256" key="1">
    <source>
        <dbReference type="SAM" id="MobiDB-lite"/>
    </source>
</evidence>
<evidence type="ECO:0000313" key="3">
    <source>
        <dbReference type="Ensembl" id="ENSNFUP00015017598.1"/>
    </source>
</evidence>
<reference evidence="3" key="1">
    <citation type="submission" date="2014-08" db="EMBL/GenBank/DDBJ databases">
        <authorList>
            <person name="Senf B."/>
            <person name="Petzold A."/>
            <person name="Downie B.R."/>
            <person name="Koch P."/>
            <person name="Platzer M."/>
        </authorList>
    </citation>
    <scope>NUCLEOTIDE SEQUENCE [LARGE SCALE GENOMIC DNA]</scope>
    <source>
        <strain evidence="3">GRZ</strain>
    </source>
</reference>
<evidence type="ECO:0000313" key="4">
    <source>
        <dbReference type="Proteomes" id="UP000694548"/>
    </source>
</evidence>
<feature type="domain" description="CTNNB1 binding N-teminal" evidence="2">
    <location>
        <begin position="5"/>
        <end position="78"/>
    </location>
</feature>
<dbReference type="Ensembl" id="ENSNFUT00015018406.1">
    <property type="protein sequence ID" value="ENSNFUP00015017598.1"/>
    <property type="gene ID" value="ENSNFUG00015008398.1"/>
</dbReference>
<dbReference type="InterPro" id="IPR013558">
    <property type="entry name" value="CTNNB1-bd_N"/>
</dbReference>
<proteinExistence type="predicted"/>
<protein>
    <recommendedName>
        <fullName evidence="2">CTNNB1 binding N-teminal domain-containing protein</fullName>
    </recommendedName>
</protein>
<dbReference type="AlphaFoldDB" id="A0A8C6LB36"/>
<organism evidence="3 4">
    <name type="scientific">Nothobranchius furzeri</name>
    <name type="common">Turquoise killifish</name>
    <dbReference type="NCBI Taxonomy" id="105023"/>
    <lineage>
        <taxon>Eukaryota</taxon>
        <taxon>Metazoa</taxon>
        <taxon>Chordata</taxon>
        <taxon>Craniata</taxon>
        <taxon>Vertebrata</taxon>
        <taxon>Euteleostomi</taxon>
        <taxon>Actinopterygii</taxon>
        <taxon>Neopterygii</taxon>
        <taxon>Teleostei</taxon>
        <taxon>Neoteleostei</taxon>
        <taxon>Acanthomorphata</taxon>
        <taxon>Ovalentaria</taxon>
        <taxon>Atherinomorphae</taxon>
        <taxon>Cyprinodontiformes</taxon>
        <taxon>Nothobranchiidae</taxon>
        <taxon>Nothobranchius</taxon>
    </lineage>
</organism>
<dbReference type="GeneTree" id="ENSGT00940000159660"/>
<reference evidence="3" key="2">
    <citation type="submission" date="2025-08" db="UniProtKB">
        <authorList>
            <consortium name="Ensembl"/>
        </authorList>
    </citation>
    <scope>IDENTIFICATION</scope>
</reference>
<dbReference type="Pfam" id="PF08347">
    <property type="entry name" value="CTNNB1_binding"/>
    <property type="match status" value="1"/>
</dbReference>